<evidence type="ECO:0000313" key="7">
    <source>
        <dbReference type="EMBL" id="MST98221.1"/>
    </source>
</evidence>
<dbReference type="InterPro" id="IPR014717">
    <property type="entry name" value="Transl_elong_EF1B/ribsomal_bS6"/>
</dbReference>
<proteinExistence type="inferred from homology"/>
<evidence type="ECO:0000256" key="1">
    <source>
        <dbReference type="ARBA" id="ARBA00009512"/>
    </source>
</evidence>
<evidence type="ECO:0000256" key="3">
    <source>
        <dbReference type="ARBA" id="ARBA00023274"/>
    </source>
</evidence>
<dbReference type="Pfam" id="PF01250">
    <property type="entry name" value="Ribosomal_S6"/>
    <property type="match status" value="1"/>
</dbReference>
<dbReference type="GO" id="GO:1990904">
    <property type="term" value="C:ribonucleoprotein complex"/>
    <property type="evidence" value="ECO:0007669"/>
    <property type="project" value="UniProtKB-KW"/>
</dbReference>
<dbReference type="Proteomes" id="UP000435649">
    <property type="component" value="Unassembled WGS sequence"/>
</dbReference>
<sequence length="130" mass="15293">MRGRLRRKTRKKQTNHSKRFILKKYEAVFILDIRKTDDEGAAFTKEFAELITSLGGKMESATPMGRRQFTYEINKRKAGIYFDFIFELETAKVIDIKEKYKLDDRILRNMILICDRPETAAEGPIKLNLE</sequence>
<dbReference type="GO" id="GO:0003735">
    <property type="term" value="F:structural constituent of ribosome"/>
    <property type="evidence" value="ECO:0007669"/>
    <property type="project" value="InterPro"/>
</dbReference>
<organism evidence="7 8">
    <name type="scientific">Victivallis lenta</name>
    <dbReference type="NCBI Taxonomy" id="2606640"/>
    <lineage>
        <taxon>Bacteria</taxon>
        <taxon>Pseudomonadati</taxon>
        <taxon>Lentisphaerota</taxon>
        <taxon>Lentisphaeria</taxon>
        <taxon>Victivallales</taxon>
        <taxon>Victivallaceae</taxon>
        <taxon>Victivallis</taxon>
    </lineage>
</organism>
<dbReference type="SUPFAM" id="SSF54995">
    <property type="entry name" value="Ribosomal protein S6"/>
    <property type="match status" value="1"/>
</dbReference>
<reference evidence="7 8" key="1">
    <citation type="submission" date="2019-08" db="EMBL/GenBank/DDBJ databases">
        <title>In-depth cultivation of the pig gut microbiome towards novel bacterial diversity and tailored functional studies.</title>
        <authorList>
            <person name="Wylensek D."/>
            <person name="Hitch T.C.A."/>
            <person name="Clavel T."/>
        </authorList>
    </citation>
    <scope>NUCLEOTIDE SEQUENCE [LARGE SCALE GENOMIC DNA]</scope>
    <source>
        <strain evidence="7 8">BBE-744-WT-12</strain>
    </source>
</reference>
<keyword evidence="6" id="KW-0699">rRNA-binding</keyword>
<comment type="caution">
    <text evidence="7">The sequence shown here is derived from an EMBL/GenBank/DDBJ whole genome shotgun (WGS) entry which is preliminary data.</text>
</comment>
<comment type="function">
    <text evidence="4 6">Binds together with bS18 to 16S ribosomal RNA.</text>
</comment>
<keyword evidence="2 6" id="KW-0689">Ribosomal protein</keyword>
<dbReference type="GO" id="GO:0070181">
    <property type="term" value="F:small ribosomal subunit rRNA binding"/>
    <property type="evidence" value="ECO:0007669"/>
    <property type="project" value="TreeGrafter"/>
</dbReference>
<keyword evidence="6" id="KW-0694">RNA-binding</keyword>
<evidence type="ECO:0000256" key="6">
    <source>
        <dbReference type="HAMAP-Rule" id="MF_00360"/>
    </source>
</evidence>
<dbReference type="PANTHER" id="PTHR21011">
    <property type="entry name" value="MITOCHONDRIAL 28S RIBOSOMAL PROTEIN S6"/>
    <property type="match status" value="1"/>
</dbReference>
<dbReference type="NCBIfam" id="TIGR00166">
    <property type="entry name" value="S6"/>
    <property type="match status" value="1"/>
</dbReference>
<dbReference type="PANTHER" id="PTHR21011:SF1">
    <property type="entry name" value="SMALL RIBOSOMAL SUBUNIT PROTEIN BS6M"/>
    <property type="match status" value="1"/>
</dbReference>
<protein>
    <recommendedName>
        <fullName evidence="5 6">Small ribosomal subunit protein bS6</fullName>
    </recommendedName>
</protein>
<dbReference type="CDD" id="cd00473">
    <property type="entry name" value="bS6"/>
    <property type="match status" value="1"/>
</dbReference>
<evidence type="ECO:0000256" key="5">
    <source>
        <dbReference type="ARBA" id="ARBA00035294"/>
    </source>
</evidence>
<evidence type="ECO:0000256" key="4">
    <source>
        <dbReference type="ARBA" id="ARBA00035104"/>
    </source>
</evidence>
<dbReference type="HAMAP" id="MF_00360">
    <property type="entry name" value="Ribosomal_bS6"/>
    <property type="match status" value="1"/>
</dbReference>
<evidence type="ECO:0000313" key="8">
    <source>
        <dbReference type="Proteomes" id="UP000435649"/>
    </source>
</evidence>
<comment type="similarity">
    <text evidence="1 6">Belongs to the bacterial ribosomal protein bS6 family.</text>
</comment>
<keyword evidence="3 6" id="KW-0687">Ribonucleoprotein</keyword>
<accession>A0A844G6M0</accession>
<dbReference type="GO" id="GO:0005737">
    <property type="term" value="C:cytoplasm"/>
    <property type="evidence" value="ECO:0007669"/>
    <property type="project" value="UniProtKB-ARBA"/>
</dbReference>
<keyword evidence="8" id="KW-1185">Reference proteome</keyword>
<dbReference type="InterPro" id="IPR020814">
    <property type="entry name" value="Ribosomal_S6_plastid/chlpt"/>
</dbReference>
<dbReference type="GO" id="GO:0006412">
    <property type="term" value="P:translation"/>
    <property type="evidence" value="ECO:0007669"/>
    <property type="project" value="UniProtKB-UniRule"/>
</dbReference>
<name>A0A844G6M0_9BACT</name>
<dbReference type="AlphaFoldDB" id="A0A844G6M0"/>
<dbReference type="GO" id="GO:0005840">
    <property type="term" value="C:ribosome"/>
    <property type="evidence" value="ECO:0007669"/>
    <property type="project" value="UniProtKB-KW"/>
</dbReference>
<gene>
    <name evidence="6 7" type="primary">rpsF</name>
    <name evidence="7" type="ORF">FYJ85_14345</name>
</gene>
<dbReference type="InterPro" id="IPR035980">
    <property type="entry name" value="Ribosomal_bS6_sf"/>
</dbReference>
<dbReference type="InterPro" id="IPR000529">
    <property type="entry name" value="Ribosomal_bS6"/>
</dbReference>
<dbReference type="EMBL" id="VUNS01000016">
    <property type="protein sequence ID" value="MST98221.1"/>
    <property type="molecule type" value="Genomic_DNA"/>
</dbReference>
<evidence type="ECO:0000256" key="2">
    <source>
        <dbReference type="ARBA" id="ARBA00022980"/>
    </source>
</evidence>
<dbReference type="Gene3D" id="3.30.70.60">
    <property type="match status" value="1"/>
</dbReference>